<dbReference type="Proteomes" id="UP001152622">
    <property type="component" value="Chromosome 11"/>
</dbReference>
<evidence type="ECO:0000313" key="1">
    <source>
        <dbReference type="EMBL" id="KAJ8346400.1"/>
    </source>
</evidence>
<accession>A0A9Q1EWK5</accession>
<gene>
    <name evidence="1" type="ORF">SKAU_G00278010</name>
</gene>
<reference evidence="1" key="1">
    <citation type="journal article" date="2023" name="Science">
        <title>Genome structures resolve the early diversification of teleost fishes.</title>
        <authorList>
            <person name="Parey E."/>
            <person name="Louis A."/>
            <person name="Montfort J."/>
            <person name="Bouchez O."/>
            <person name="Roques C."/>
            <person name="Iampietro C."/>
            <person name="Lluch J."/>
            <person name="Castinel A."/>
            <person name="Donnadieu C."/>
            <person name="Desvignes T."/>
            <person name="Floi Bucao C."/>
            <person name="Jouanno E."/>
            <person name="Wen M."/>
            <person name="Mejri S."/>
            <person name="Dirks R."/>
            <person name="Jansen H."/>
            <person name="Henkel C."/>
            <person name="Chen W.J."/>
            <person name="Zahm M."/>
            <person name="Cabau C."/>
            <person name="Klopp C."/>
            <person name="Thompson A.W."/>
            <person name="Robinson-Rechavi M."/>
            <person name="Braasch I."/>
            <person name="Lecointre G."/>
            <person name="Bobe J."/>
            <person name="Postlethwait J.H."/>
            <person name="Berthelot C."/>
            <person name="Roest Crollius H."/>
            <person name="Guiguen Y."/>
        </authorList>
    </citation>
    <scope>NUCLEOTIDE SEQUENCE</scope>
    <source>
        <strain evidence="1">WJC10195</strain>
    </source>
</reference>
<keyword evidence="2" id="KW-1185">Reference proteome</keyword>
<protein>
    <submittedName>
        <fullName evidence="1">Uncharacterized protein</fullName>
    </submittedName>
</protein>
<dbReference type="AlphaFoldDB" id="A0A9Q1EWK5"/>
<comment type="caution">
    <text evidence="1">The sequence shown here is derived from an EMBL/GenBank/DDBJ whole genome shotgun (WGS) entry which is preliminary data.</text>
</comment>
<proteinExistence type="predicted"/>
<evidence type="ECO:0000313" key="2">
    <source>
        <dbReference type="Proteomes" id="UP001152622"/>
    </source>
</evidence>
<sequence>MRVFCVKSGAPMWKTGHSQWSPGICGRQTKEEGTQRYFHVRRRTAEPVGAAGAEAARGCCGATFGGGFSSQIPIGVLQSGLG</sequence>
<dbReference type="EMBL" id="JAINUF010000011">
    <property type="protein sequence ID" value="KAJ8346400.1"/>
    <property type="molecule type" value="Genomic_DNA"/>
</dbReference>
<name>A0A9Q1EWK5_SYNKA</name>
<organism evidence="1 2">
    <name type="scientific">Synaphobranchus kaupii</name>
    <name type="common">Kaup's arrowtooth eel</name>
    <dbReference type="NCBI Taxonomy" id="118154"/>
    <lineage>
        <taxon>Eukaryota</taxon>
        <taxon>Metazoa</taxon>
        <taxon>Chordata</taxon>
        <taxon>Craniata</taxon>
        <taxon>Vertebrata</taxon>
        <taxon>Euteleostomi</taxon>
        <taxon>Actinopterygii</taxon>
        <taxon>Neopterygii</taxon>
        <taxon>Teleostei</taxon>
        <taxon>Anguilliformes</taxon>
        <taxon>Synaphobranchidae</taxon>
        <taxon>Synaphobranchus</taxon>
    </lineage>
</organism>